<name>A0A0A8YVU9_ARUDO</name>
<evidence type="ECO:0000313" key="1">
    <source>
        <dbReference type="EMBL" id="JAD30721.1"/>
    </source>
</evidence>
<sequence length="12" mass="1510">MIYVSYQCILNY</sequence>
<protein>
    <submittedName>
        <fullName evidence="1">Uncharacterized protein</fullName>
    </submittedName>
</protein>
<dbReference type="EMBL" id="GBRH01267174">
    <property type="protein sequence ID" value="JAD30721.1"/>
    <property type="molecule type" value="Transcribed_RNA"/>
</dbReference>
<accession>A0A0A8YVU9</accession>
<reference evidence="1" key="2">
    <citation type="journal article" date="2015" name="Data Brief">
        <title>Shoot transcriptome of the giant reed, Arundo donax.</title>
        <authorList>
            <person name="Barrero R.A."/>
            <person name="Guerrero F.D."/>
            <person name="Moolhuijzen P."/>
            <person name="Goolsby J.A."/>
            <person name="Tidwell J."/>
            <person name="Bellgard S.E."/>
            <person name="Bellgard M.I."/>
        </authorList>
    </citation>
    <scope>NUCLEOTIDE SEQUENCE</scope>
    <source>
        <tissue evidence="1">Shoot tissue taken approximately 20 cm above the soil surface</tissue>
    </source>
</reference>
<organism evidence="1">
    <name type="scientific">Arundo donax</name>
    <name type="common">Giant reed</name>
    <name type="synonym">Donax arundinaceus</name>
    <dbReference type="NCBI Taxonomy" id="35708"/>
    <lineage>
        <taxon>Eukaryota</taxon>
        <taxon>Viridiplantae</taxon>
        <taxon>Streptophyta</taxon>
        <taxon>Embryophyta</taxon>
        <taxon>Tracheophyta</taxon>
        <taxon>Spermatophyta</taxon>
        <taxon>Magnoliopsida</taxon>
        <taxon>Liliopsida</taxon>
        <taxon>Poales</taxon>
        <taxon>Poaceae</taxon>
        <taxon>PACMAD clade</taxon>
        <taxon>Arundinoideae</taxon>
        <taxon>Arundineae</taxon>
        <taxon>Arundo</taxon>
    </lineage>
</organism>
<proteinExistence type="predicted"/>
<reference evidence="1" key="1">
    <citation type="submission" date="2014-09" db="EMBL/GenBank/DDBJ databases">
        <authorList>
            <person name="Magalhaes I.L.F."/>
            <person name="Oliveira U."/>
            <person name="Santos F.R."/>
            <person name="Vidigal T.H.D.A."/>
            <person name="Brescovit A.D."/>
            <person name="Santos A.J."/>
        </authorList>
    </citation>
    <scope>NUCLEOTIDE SEQUENCE</scope>
    <source>
        <tissue evidence="1">Shoot tissue taken approximately 20 cm above the soil surface</tissue>
    </source>
</reference>